<dbReference type="AlphaFoldDB" id="A0A4C1XK24"/>
<protein>
    <submittedName>
        <fullName evidence="1">Uncharacterized protein</fullName>
    </submittedName>
</protein>
<organism evidence="1 2">
    <name type="scientific">Eumeta variegata</name>
    <name type="common">Bagworm moth</name>
    <name type="synonym">Eumeta japonica</name>
    <dbReference type="NCBI Taxonomy" id="151549"/>
    <lineage>
        <taxon>Eukaryota</taxon>
        <taxon>Metazoa</taxon>
        <taxon>Ecdysozoa</taxon>
        <taxon>Arthropoda</taxon>
        <taxon>Hexapoda</taxon>
        <taxon>Insecta</taxon>
        <taxon>Pterygota</taxon>
        <taxon>Neoptera</taxon>
        <taxon>Endopterygota</taxon>
        <taxon>Lepidoptera</taxon>
        <taxon>Glossata</taxon>
        <taxon>Ditrysia</taxon>
        <taxon>Tineoidea</taxon>
        <taxon>Psychidae</taxon>
        <taxon>Oiketicinae</taxon>
        <taxon>Eumeta</taxon>
    </lineage>
</organism>
<name>A0A4C1XK24_EUMVA</name>
<reference evidence="1 2" key="1">
    <citation type="journal article" date="2019" name="Commun. Biol.">
        <title>The bagworm genome reveals a unique fibroin gene that provides high tensile strength.</title>
        <authorList>
            <person name="Kono N."/>
            <person name="Nakamura H."/>
            <person name="Ohtoshi R."/>
            <person name="Tomita M."/>
            <person name="Numata K."/>
            <person name="Arakawa K."/>
        </authorList>
    </citation>
    <scope>NUCLEOTIDE SEQUENCE [LARGE SCALE GENOMIC DNA]</scope>
</reference>
<evidence type="ECO:0000313" key="2">
    <source>
        <dbReference type="Proteomes" id="UP000299102"/>
    </source>
</evidence>
<keyword evidence="2" id="KW-1185">Reference proteome</keyword>
<gene>
    <name evidence="1" type="ORF">EVAR_21927_1</name>
</gene>
<sequence>MDYVYYTRPVINSGKGWSFIMKANRRYFDVSQSRRRRASTSALSQDGDLDLTQSPVTTTYCIRVFLFVVAAGRLRSFAFESEGILTNTESADKWLNSPRVEPLVPELRDSIRVAIGFLTLSPLCGLKSDGGVGTSAARTSTCAGGGPGGLYSAGFMALTLKKAPLGAPTRTCHE</sequence>
<accession>A0A4C1XK24</accession>
<evidence type="ECO:0000313" key="1">
    <source>
        <dbReference type="EMBL" id="GBP62555.1"/>
    </source>
</evidence>
<dbReference type="EMBL" id="BGZK01000843">
    <property type="protein sequence ID" value="GBP62555.1"/>
    <property type="molecule type" value="Genomic_DNA"/>
</dbReference>
<comment type="caution">
    <text evidence="1">The sequence shown here is derived from an EMBL/GenBank/DDBJ whole genome shotgun (WGS) entry which is preliminary data.</text>
</comment>
<dbReference type="Proteomes" id="UP000299102">
    <property type="component" value="Unassembled WGS sequence"/>
</dbReference>
<proteinExistence type="predicted"/>